<dbReference type="EMBL" id="UHJC01000001">
    <property type="protein sequence ID" value="SUP86973.1"/>
    <property type="molecule type" value="Genomic_DNA"/>
</dbReference>
<gene>
    <name evidence="1" type="ORF">NCTC8580_04594</name>
</gene>
<dbReference type="AlphaFoldDB" id="A0A380QEM6"/>
<proteinExistence type="predicted"/>
<protein>
    <submittedName>
        <fullName evidence="1">Uncharacterized protein</fullName>
    </submittedName>
</protein>
<reference evidence="1 2" key="1">
    <citation type="submission" date="2018-06" db="EMBL/GenBank/DDBJ databases">
        <authorList>
            <consortium name="Pathogen Informatics"/>
            <person name="Doyle S."/>
        </authorList>
    </citation>
    <scope>NUCLEOTIDE SEQUENCE [LARGE SCALE GENOMIC DNA]</scope>
    <source>
        <strain evidence="1 2">NCTC8580</strain>
    </source>
</reference>
<name>A0A380QEM6_YERPU</name>
<sequence>MVKQVVAANAGMTNRFIANTTSLYVVVLNVYHYRLLATALIAKRVNSKTEVESSILRSDRLHAILDFSLCSRRRCKEVQ</sequence>
<dbReference type="Proteomes" id="UP000255087">
    <property type="component" value="Unassembled WGS sequence"/>
</dbReference>
<evidence type="ECO:0000313" key="2">
    <source>
        <dbReference type="Proteomes" id="UP000255087"/>
    </source>
</evidence>
<evidence type="ECO:0000313" key="1">
    <source>
        <dbReference type="EMBL" id="SUP86973.1"/>
    </source>
</evidence>
<organism evidence="1 2">
    <name type="scientific">Yersinia pseudotuberculosis</name>
    <dbReference type="NCBI Taxonomy" id="633"/>
    <lineage>
        <taxon>Bacteria</taxon>
        <taxon>Pseudomonadati</taxon>
        <taxon>Pseudomonadota</taxon>
        <taxon>Gammaproteobacteria</taxon>
        <taxon>Enterobacterales</taxon>
        <taxon>Yersiniaceae</taxon>
        <taxon>Yersinia</taxon>
    </lineage>
</organism>
<accession>A0A380QEM6</accession>